<protein>
    <submittedName>
        <fullName evidence="1">Uncharacterized protein</fullName>
    </submittedName>
</protein>
<organism evidence="1 2">
    <name type="scientific">Zalaria obscura</name>
    <dbReference type="NCBI Taxonomy" id="2024903"/>
    <lineage>
        <taxon>Eukaryota</taxon>
        <taxon>Fungi</taxon>
        <taxon>Dikarya</taxon>
        <taxon>Ascomycota</taxon>
        <taxon>Pezizomycotina</taxon>
        <taxon>Dothideomycetes</taxon>
        <taxon>Dothideomycetidae</taxon>
        <taxon>Dothideales</taxon>
        <taxon>Zalariaceae</taxon>
        <taxon>Zalaria</taxon>
    </lineage>
</organism>
<dbReference type="Proteomes" id="UP001320706">
    <property type="component" value="Unassembled WGS sequence"/>
</dbReference>
<evidence type="ECO:0000313" key="1">
    <source>
        <dbReference type="EMBL" id="KAK8212852.1"/>
    </source>
</evidence>
<evidence type="ECO:0000313" key="2">
    <source>
        <dbReference type="Proteomes" id="UP001320706"/>
    </source>
</evidence>
<sequence length="469" mass="49465">MRRPSPTMAGTPKTVSEAIMYEKPPRIDDPDEVPWPFPVEEAYEKTPPSVRYLDDAIKKRDYASAFGANKRDDDATARGRAHSVVSSDSEGEWEEVDALTDPSAVDDGINPVGAALVAAANEAGTRRARARVVEVIDLTQETDDEEEEESEEGPGECAVVLSSGSSSPEEVEEIRESRMEAEWFGIPSESSEDDEVSITTGSNALCALGASALGAASGAASPADVVDLCGVISSPGGSATGPARAGVGEEEDPAGLHVDDGQQSETTRIEGSPLRTVEPEEDNPDSESPVASVDTAVVGGAEDTAASTTDTNAPTTPTTGKRKAPTTNKRRRAKQTVTWNEATSATLPKYAEEMAQASSWKIINAVLDGESGKLKASRTLQNLLWLSDKGETGRVNILVDTTVATARYGANDHLRLANVSVPCCTPQHDGTHCHVLHIRAAVEANAHASAEGLLNHDRKSDKASANGRI</sequence>
<gene>
    <name evidence="1" type="ORF">M8818_003017</name>
</gene>
<dbReference type="EMBL" id="JAMKPW020000012">
    <property type="protein sequence ID" value="KAK8212852.1"/>
    <property type="molecule type" value="Genomic_DNA"/>
</dbReference>
<name>A0ACC3SFQ3_9PEZI</name>
<proteinExistence type="predicted"/>
<comment type="caution">
    <text evidence="1">The sequence shown here is derived from an EMBL/GenBank/DDBJ whole genome shotgun (WGS) entry which is preliminary data.</text>
</comment>
<reference evidence="1" key="1">
    <citation type="submission" date="2024-02" db="EMBL/GenBank/DDBJ databases">
        <title>Metagenome Assembled Genome of Zalaria obscura JY119.</title>
        <authorList>
            <person name="Vighnesh L."/>
            <person name="Jagadeeshwari U."/>
            <person name="Venkata Ramana C."/>
            <person name="Sasikala C."/>
        </authorList>
    </citation>
    <scope>NUCLEOTIDE SEQUENCE</scope>
    <source>
        <strain evidence="1">JY119</strain>
    </source>
</reference>
<keyword evidence="2" id="KW-1185">Reference proteome</keyword>
<accession>A0ACC3SFQ3</accession>